<keyword evidence="2" id="KW-0449">Lipoprotein</keyword>
<dbReference type="EMBL" id="CABFVH010000024">
    <property type="protein sequence ID" value="VUF13816.1"/>
    <property type="molecule type" value="Genomic_DNA"/>
</dbReference>
<evidence type="ECO:0000313" key="3">
    <source>
        <dbReference type="EMBL" id="VUF13816.1"/>
    </source>
</evidence>
<reference evidence="2" key="2">
    <citation type="journal article" date="2021" name="Front. Microbiol.">
        <title>Comprehensive Comparative Genomics and Phenotyping of Methylobacterium Species.</title>
        <authorList>
            <person name="Alessa O."/>
            <person name="Ogura Y."/>
            <person name="Fujitani Y."/>
            <person name="Takami H."/>
            <person name="Hayashi T."/>
            <person name="Sahin N."/>
            <person name="Tani A."/>
        </authorList>
    </citation>
    <scope>NUCLEOTIDE SEQUENCE</scope>
    <source>
        <strain evidence="2">DSM 22415</strain>
    </source>
</reference>
<dbReference type="OrthoDB" id="7354657at2"/>
<reference evidence="3 4" key="1">
    <citation type="submission" date="2019-06" db="EMBL/GenBank/DDBJ databases">
        <authorList>
            <person name="Rodrigo-Torres L."/>
            <person name="Arahal R. D."/>
            <person name="Lucena T."/>
        </authorList>
    </citation>
    <scope>NUCLEOTIDE SEQUENCE [LARGE SCALE GENOMIC DNA]</scope>
    <source>
        <strain evidence="3 4">SW08-7</strain>
    </source>
</reference>
<evidence type="ECO:0000313" key="2">
    <source>
        <dbReference type="EMBL" id="GJD55584.1"/>
    </source>
</evidence>
<gene>
    <name evidence="2" type="primary">nosL</name>
    <name evidence="2" type="ORF">IFDJLNFL_1471</name>
    <name evidence="3" type="ORF">MTDSW087_03523</name>
</gene>
<dbReference type="Pfam" id="PF05573">
    <property type="entry name" value="NosL"/>
    <property type="match status" value="1"/>
</dbReference>
<dbReference type="InterPro" id="IPR008719">
    <property type="entry name" value="N2O_reductase_NosL"/>
</dbReference>
<evidence type="ECO:0000313" key="4">
    <source>
        <dbReference type="Proteomes" id="UP000401717"/>
    </source>
</evidence>
<dbReference type="Gene3D" id="3.30.70.2050">
    <property type="match status" value="1"/>
</dbReference>
<feature type="region of interest" description="Disordered" evidence="1">
    <location>
        <begin position="159"/>
        <end position="194"/>
    </location>
</feature>
<name>A0A564G1B1_9HYPH</name>
<dbReference type="Proteomes" id="UP001055303">
    <property type="component" value="Unassembled WGS sequence"/>
</dbReference>
<dbReference type="AlphaFoldDB" id="A0A564G1B1"/>
<dbReference type="RefSeq" id="WP_144766078.1">
    <property type="nucleotide sequence ID" value="NZ_BPQI01000033.1"/>
</dbReference>
<dbReference type="PANTHER" id="PTHR41247:SF1">
    <property type="entry name" value="HTH-TYPE TRANSCRIPTIONAL REPRESSOR YCNK"/>
    <property type="match status" value="1"/>
</dbReference>
<organism evidence="3 4">
    <name type="scientific">Methylobacterium dankookense</name>
    <dbReference type="NCBI Taxonomy" id="560405"/>
    <lineage>
        <taxon>Bacteria</taxon>
        <taxon>Pseudomonadati</taxon>
        <taxon>Pseudomonadota</taxon>
        <taxon>Alphaproteobacteria</taxon>
        <taxon>Hyphomicrobiales</taxon>
        <taxon>Methylobacteriaceae</taxon>
        <taxon>Methylobacterium</taxon>
    </lineage>
</organism>
<dbReference type="Gene3D" id="3.30.70.2060">
    <property type="match status" value="1"/>
</dbReference>
<dbReference type="SUPFAM" id="SSF160387">
    <property type="entry name" value="NosL/MerB-like"/>
    <property type="match status" value="1"/>
</dbReference>
<protein>
    <submittedName>
        <fullName evidence="2">Copper-binding lipoprotein NosL</fullName>
    </submittedName>
</protein>
<sequence>MNRALLLALAAGALLPAACNDRKPAEAPPPFELTDAAIGRYCGMNVLEHPGPKGQIILASRIEPVWFSSARDTISFTRLPDEAKDIRAIYVSDMAKAPSWEQPGATNWIDARKATFVVGSRLKGGMGAGEAVPFGEREGAEAFARENGGRVVAFAEMADGDVLGPGSETPAPTGDPAGRDDRVPPGTASAGHAR</sequence>
<evidence type="ECO:0000256" key="1">
    <source>
        <dbReference type="SAM" id="MobiDB-lite"/>
    </source>
</evidence>
<proteinExistence type="predicted"/>
<dbReference type="Proteomes" id="UP000401717">
    <property type="component" value="Unassembled WGS sequence"/>
</dbReference>
<reference evidence="2" key="3">
    <citation type="submission" date="2021-08" db="EMBL/GenBank/DDBJ databases">
        <authorList>
            <person name="Tani A."/>
            <person name="Ola A."/>
            <person name="Ogura Y."/>
            <person name="Katsura K."/>
            <person name="Hayashi T."/>
        </authorList>
    </citation>
    <scope>NUCLEOTIDE SEQUENCE</scope>
    <source>
        <strain evidence="2">DSM 22415</strain>
    </source>
</reference>
<keyword evidence="5" id="KW-1185">Reference proteome</keyword>
<dbReference type="PANTHER" id="PTHR41247">
    <property type="entry name" value="HTH-TYPE TRANSCRIPTIONAL REPRESSOR YCNK"/>
    <property type="match status" value="1"/>
</dbReference>
<evidence type="ECO:0000313" key="5">
    <source>
        <dbReference type="Proteomes" id="UP001055303"/>
    </source>
</evidence>
<dbReference type="EMBL" id="BPQI01000033">
    <property type="protein sequence ID" value="GJD55584.1"/>
    <property type="molecule type" value="Genomic_DNA"/>
</dbReference>
<accession>A0A564G1B1</accession>